<evidence type="ECO:0000313" key="3">
    <source>
        <dbReference type="Proteomes" id="UP000242877"/>
    </source>
</evidence>
<dbReference type="OrthoDB" id="4509729at2759"/>
<protein>
    <submittedName>
        <fullName evidence="2">Uncharacterized protein</fullName>
    </submittedName>
</protein>
<accession>A0A167WDS8</accession>
<proteinExistence type="predicted"/>
<feature type="compositionally biased region" description="Low complexity" evidence="1">
    <location>
        <begin position="9"/>
        <end position="19"/>
    </location>
</feature>
<reference evidence="2 3" key="1">
    <citation type="journal article" date="2016" name="Genome Biol. Evol.">
        <title>Divergent and convergent evolution of fungal pathogenicity.</title>
        <authorList>
            <person name="Shang Y."/>
            <person name="Xiao G."/>
            <person name="Zheng P."/>
            <person name="Cen K."/>
            <person name="Zhan S."/>
            <person name="Wang C."/>
        </authorList>
    </citation>
    <scope>NUCLEOTIDE SEQUENCE [LARGE SCALE GENOMIC DNA]</scope>
    <source>
        <strain evidence="2 3">ARSEF 7405</strain>
    </source>
</reference>
<feature type="region of interest" description="Disordered" evidence="1">
    <location>
        <begin position="1"/>
        <end position="22"/>
    </location>
</feature>
<name>A0A167WDS8_9EURO</name>
<sequence>MASYHDDSSSSSLASSPLLQPDHLGQESQETFAFADFTLASDDGDQQVKIALIRLLNCPTIKKDPDSRMWIQNRLMDAELRLRQRRRRRLSSCVPAYTQTTAL</sequence>
<dbReference type="EMBL" id="AZGZ01000024">
    <property type="protein sequence ID" value="KZZ88717.1"/>
    <property type="molecule type" value="Genomic_DNA"/>
</dbReference>
<comment type="caution">
    <text evidence="2">The sequence shown here is derived from an EMBL/GenBank/DDBJ whole genome shotgun (WGS) entry which is preliminary data.</text>
</comment>
<organism evidence="2 3">
    <name type="scientific">Ascosphaera apis ARSEF 7405</name>
    <dbReference type="NCBI Taxonomy" id="392613"/>
    <lineage>
        <taxon>Eukaryota</taxon>
        <taxon>Fungi</taxon>
        <taxon>Dikarya</taxon>
        <taxon>Ascomycota</taxon>
        <taxon>Pezizomycotina</taxon>
        <taxon>Eurotiomycetes</taxon>
        <taxon>Eurotiomycetidae</taxon>
        <taxon>Onygenales</taxon>
        <taxon>Ascosphaeraceae</taxon>
        <taxon>Ascosphaera</taxon>
    </lineage>
</organism>
<dbReference type="AlphaFoldDB" id="A0A167WDS8"/>
<evidence type="ECO:0000313" key="2">
    <source>
        <dbReference type="EMBL" id="KZZ88717.1"/>
    </source>
</evidence>
<gene>
    <name evidence="2" type="ORF">AAP_04815</name>
</gene>
<dbReference type="VEuPathDB" id="FungiDB:AAP_04815"/>
<keyword evidence="3" id="KW-1185">Reference proteome</keyword>
<dbReference type="Proteomes" id="UP000242877">
    <property type="component" value="Unassembled WGS sequence"/>
</dbReference>
<evidence type="ECO:0000256" key="1">
    <source>
        <dbReference type="SAM" id="MobiDB-lite"/>
    </source>
</evidence>